<dbReference type="Proteomes" id="UP000198988">
    <property type="component" value="Unassembled WGS sequence"/>
</dbReference>
<reference evidence="2" key="1">
    <citation type="submission" date="2016-06" db="EMBL/GenBank/DDBJ databases">
        <authorList>
            <person name="Petersen J."/>
            <person name="Sayavedra L."/>
        </authorList>
    </citation>
    <scope>NUCLEOTIDE SEQUENCE [LARGE SCALE GENOMIC DNA]</scope>
    <source>
        <strain evidence="2">BazSymA</strain>
    </source>
</reference>
<sequence>MFMKKSLALAGMLMLVLPKGLLVMVMLLPRLLSPTKG</sequence>
<dbReference type="AlphaFoldDB" id="A0A1H6K4C8"/>
<name>A0A1H6K4C8_9GAMM</name>
<accession>A0A1H6K4C8</accession>
<organism evidence="1 2">
    <name type="scientific">Bathymodiolus azoricus thioautotrophic gill symbiont</name>
    <dbReference type="NCBI Taxonomy" id="235205"/>
    <lineage>
        <taxon>Bacteria</taxon>
        <taxon>Pseudomonadati</taxon>
        <taxon>Pseudomonadota</taxon>
        <taxon>Gammaproteobacteria</taxon>
        <taxon>sulfur-oxidizing symbionts</taxon>
    </lineage>
</organism>
<gene>
    <name evidence="1" type="ORF">BAZSYMA_ACONTIG00460_1</name>
</gene>
<evidence type="ECO:0000313" key="1">
    <source>
        <dbReference type="EMBL" id="SEH67777.1"/>
    </source>
</evidence>
<protein>
    <submittedName>
        <fullName evidence="1">Secreted protein</fullName>
    </submittedName>
</protein>
<evidence type="ECO:0000313" key="2">
    <source>
        <dbReference type="Proteomes" id="UP000198988"/>
    </source>
</evidence>
<proteinExistence type="predicted"/>
<dbReference type="EMBL" id="CDSC02000095">
    <property type="protein sequence ID" value="SEH67777.1"/>
    <property type="molecule type" value="Genomic_DNA"/>
</dbReference>